<keyword evidence="6" id="KW-0507">mRNA processing</keyword>
<keyword evidence="11" id="KW-0460">Magnesium</keyword>
<evidence type="ECO:0000256" key="12">
    <source>
        <dbReference type="ARBA" id="ARBA00023242"/>
    </source>
</evidence>
<evidence type="ECO:0000256" key="13">
    <source>
        <dbReference type="ARBA" id="ARBA00048830"/>
    </source>
</evidence>
<dbReference type="AlphaFoldDB" id="A0A564YJ12"/>
<dbReference type="InterPro" id="IPR043519">
    <property type="entry name" value="NT_sf"/>
</dbReference>
<keyword evidence="10" id="KW-0067">ATP-binding</keyword>
<comment type="cofactor">
    <cofactor evidence="1">
        <name>Mn(2+)</name>
        <dbReference type="ChEBI" id="CHEBI:29035"/>
    </cofactor>
</comment>
<evidence type="ECO:0000256" key="3">
    <source>
        <dbReference type="ARBA" id="ARBA00004123"/>
    </source>
</evidence>
<dbReference type="InterPro" id="IPR048840">
    <property type="entry name" value="PolA_pol_NTPase"/>
</dbReference>
<dbReference type="Gene3D" id="3.30.460.10">
    <property type="entry name" value="Beta Polymerase, domain 2"/>
    <property type="match status" value="1"/>
</dbReference>
<organism evidence="16 17">
    <name type="scientific">Hymenolepis diminuta</name>
    <name type="common">Rat tapeworm</name>
    <dbReference type="NCBI Taxonomy" id="6216"/>
    <lineage>
        <taxon>Eukaryota</taxon>
        <taxon>Metazoa</taxon>
        <taxon>Spiralia</taxon>
        <taxon>Lophotrochozoa</taxon>
        <taxon>Platyhelminthes</taxon>
        <taxon>Cestoda</taxon>
        <taxon>Eucestoda</taxon>
        <taxon>Cyclophyllidea</taxon>
        <taxon>Hymenolepididae</taxon>
        <taxon>Hymenolepis</taxon>
    </lineage>
</organism>
<evidence type="ECO:0000256" key="2">
    <source>
        <dbReference type="ARBA" id="ARBA00001946"/>
    </source>
</evidence>
<dbReference type="EC" id="2.7.7.19" evidence="5"/>
<dbReference type="Gene3D" id="1.10.1410.10">
    <property type="match status" value="1"/>
</dbReference>
<reference evidence="16 17" key="1">
    <citation type="submission" date="2019-07" db="EMBL/GenBank/DDBJ databases">
        <authorList>
            <person name="Jastrzebski P J."/>
            <person name="Paukszto L."/>
            <person name="Jastrzebski P J."/>
        </authorList>
    </citation>
    <scope>NUCLEOTIDE SEQUENCE [LARGE SCALE GENOMIC DNA]</scope>
    <source>
        <strain evidence="16 17">WMS-il1</strain>
    </source>
</reference>
<name>A0A564YJ12_HYMDI</name>
<evidence type="ECO:0000256" key="5">
    <source>
        <dbReference type="ARBA" id="ARBA00012388"/>
    </source>
</evidence>
<sequence>MTTVGDYMNGDADIGKFLSLEETLTNTGNFETVSDMVKRRYSLTALQKITNTWLQKEAVRKGVRFLLYKARFLIIGSCRLGVTLKDSDMDIVFVAPQWISEYDFLNSFYHELMDKVECLITVNEQYGYMCKILRVKMLNGYRFDILFASVPDDNVPRGYKVPEKDSDLIFASCSSSISIGAVLTTSYMLNMVYSRRVFRTALKAIRLWAKSHDVYSGPLGYFNGVSLALMTFRICQLYPKESAGVIVYHFFRIYSQWEWENPIRICSYLSDFDELENSNCSMYVFTACKWIKNALKNVEPQGSKIISFAIKKGHNRMLKIIQSERSWSYLFEEDNFFVYPYYNAYTVDFFTSPLFETWHSIFEQTIHNVEKSSSGFECYELAHFKCKVFDIEGQYNGCCPAKRWFLGFKCEERHYKPGVRIHFTHGVKVKIECFERSQLSQYLPQNYLTQMTETEVGMKDQVKDSMKEEEYSSTIAENEEGKARQVENSTTFNIKRSCRKGNVLQMS</sequence>
<dbReference type="SUPFAM" id="SSF81631">
    <property type="entry name" value="PAP/OAS1 substrate-binding domain"/>
    <property type="match status" value="1"/>
</dbReference>
<evidence type="ECO:0000313" key="17">
    <source>
        <dbReference type="Proteomes" id="UP000321570"/>
    </source>
</evidence>
<evidence type="ECO:0000259" key="14">
    <source>
        <dbReference type="Pfam" id="PF04928"/>
    </source>
</evidence>
<gene>
    <name evidence="16" type="ORF">WMSIL1_LOCUS6601</name>
</gene>
<comment type="subcellular location">
    <subcellularLocation>
        <location evidence="3">Nucleus</location>
    </subcellularLocation>
</comment>
<comment type="catalytic activity">
    <reaction evidence="13">
        <text>RNA(n) + ATP = RNA(n)-3'-adenine ribonucleotide + diphosphate</text>
        <dbReference type="Rhea" id="RHEA:11332"/>
        <dbReference type="Rhea" id="RHEA-COMP:14527"/>
        <dbReference type="Rhea" id="RHEA-COMP:17347"/>
        <dbReference type="ChEBI" id="CHEBI:30616"/>
        <dbReference type="ChEBI" id="CHEBI:33019"/>
        <dbReference type="ChEBI" id="CHEBI:140395"/>
        <dbReference type="ChEBI" id="CHEBI:173115"/>
        <dbReference type="EC" id="2.7.7.19"/>
    </reaction>
</comment>
<evidence type="ECO:0000256" key="11">
    <source>
        <dbReference type="ARBA" id="ARBA00022842"/>
    </source>
</evidence>
<keyword evidence="17" id="KW-1185">Reference proteome</keyword>
<comment type="cofactor">
    <cofactor evidence="2">
        <name>Mg(2+)</name>
        <dbReference type="ChEBI" id="CHEBI:18420"/>
    </cofactor>
</comment>
<evidence type="ECO:0000256" key="9">
    <source>
        <dbReference type="ARBA" id="ARBA00022741"/>
    </source>
</evidence>
<feature type="domain" description="Poly(A) polymerase nucleotidyltransferase" evidence="15">
    <location>
        <begin position="12"/>
        <end position="160"/>
    </location>
</feature>
<dbReference type="SUPFAM" id="SSF81301">
    <property type="entry name" value="Nucleotidyltransferase"/>
    <property type="match status" value="1"/>
</dbReference>
<evidence type="ECO:0000256" key="10">
    <source>
        <dbReference type="ARBA" id="ARBA00022840"/>
    </source>
</evidence>
<dbReference type="Pfam" id="PF20750">
    <property type="entry name" value="PAP_NTPase"/>
    <property type="match status" value="1"/>
</dbReference>
<dbReference type="GO" id="GO:1990817">
    <property type="term" value="F:poly(A) RNA polymerase activity"/>
    <property type="evidence" value="ECO:0007669"/>
    <property type="project" value="UniProtKB-EC"/>
</dbReference>
<evidence type="ECO:0000256" key="8">
    <source>
        <dbReference type="ARBA" id="ARBA00022723"/>
    </source>
</evidence>
<dbReference type="GO" id="GO:0005524">
    <property type="term" value="F:ATP binding"/>
    <property type="evidence" value="ECO:0007669"/>
    <property type="project" value="UniProtKB-KW"/>
</dbReference>
<feature type="domain" description="Poly(A) polymerase central" evidence="14">
    <location>
        <begin position="197"/>
        <end position="333"/>
    </location>
</feature>
<comment type="similarity">
    <text evidence="4">Belongs to the poly(A) polymerase family.</text>
</comment>
<evidence type="ECO:0000256" key="4">
    <source>
        <dbReference type="ARBA" id="ARBA00010912"/>
    </source>
</evidence>
<evidence type="ECO:0000259" key="15">
    <source>
        <dbReference type="Pfam" id="PF20750"/>
    </source>
</evidence>
<dbReference type="PANTHER" id="PTHR10682:SF10">
    <property type="entry name" value="POLYNUCLEOTIDE ADENYLYLTRANSFERASE"/>
    <property type="match status" value="1"/>
</dbReference>
<keyword evidence="12" id="KW-0539">Nucleus</keyword>
<dbReference type="GO" id="GO:0006397">
    <property type="term" value="P:mRNA processing"/>
    <property type="evidence" value="ECO:0007669"/>
    <property type="project" value="UniProtKB-KW"/>
</dbReference>
<evidence type="ECO:0000256" key="7">
    <source>
        <dbReference type="ARBA" id="ARBA00022679"/>
    </source>
</evidence>
<keyword evidence="8" id="KW-0479">Metal-binding</keyword>
<keyword evidence="7" id="KW-0808">Transferase</keyword>
<evidence type="ECO:0000256" key="1">
    <source>
        <dbReference type="ARBA" id="ARBA00001936"/>
    </source>
</evidence>
<dbReference type="Pfam" id="PF04928">
    <property type="entry name" value="PAP_central"/>
    <property type="match status" value="1"/>
</dbReference>
<evidence type="ECO:0000256" key="6">
    <source>
        <dbReference type="ARBA" id="ARBA00022664"/>
    </source>
</evidence>
<dbReference type="EMBL" id="CABIJS010000222">
    <property type="protein sequence ID" value="VUZ46939.1"/>
    <property type="molecule type" value="Genomic_DNA"/>
</dbReference>
<dbReference type="GO" id="GO:0046872">
    <property type="term" value="F:metal ion binding"/>
    <property type="evidence" value="ECO:0007669"/>
    <property type="project" value="UniProtKB-KW"/>
</dbReference>
<protein>
    <recommendedName>
        <fullName evidence="5">polynucleotide adenylyltransferase</fullName>
        <ecNumber evidence="5">2.7.7.19</ecNumber>
    </recommendedName>
</protein>
<dbReference type="Proteomes" id="UP000321570">
    <property type="component" value="Unassembled WGS sequence"/>
</dbReference>
<proteinExistence type="inferred from homology"/>
<dbReference type="InterPro" id="IPR007012">
    <property type="entry name" value="PolA_pol_cen_dom"/>
</dbReference>
<keyword evidence="9" id="KW-0547">Nucleotide-binding</keyword>
<dbReference type="GO" id="GO:0005634">
    <property type="term" value="C:nucleus"/>
    <property type="evidence" value="ECO:0007669"/>
    <property type="project" value="UniProtKB-SubCell"/>
</dbReference>
<evidence type="ECO:0000313" key="16">
    <source>
        <dbReference type="EMBL" id="VUZ46939.1"/>
    </source>
</evidence>
<dbReference type="PANTHER" id="PTHR10682">
    <property type="entry name" value="POLY A POLYMERASE"/>
    <property type="match status" value="1"/>
</dbReference>
<accession>A0A564YJ12</accession>